<sequence length="56" mass="6514">MLGCDFVRYKETTAPLHKQTPLLPKGVVVHRILVFVDGNHIRNMLKFLTIKNFLHL</sequence>
<organism evidence="1">
    <name type="scientific">Candidatus Kentrum sp. TUN</name>
    <dbReference type="NCBI Taxonomy" id="2126343"/>
    <lineage>
        <taxon>Bacteria</taxon>
        <taxon>Pseudomonadati</taxon>
        <taxon>Pseudomonadota</taxon>
        <taxon>Gammaproteobacteria</taxon>
        <taxon>Candidatus Kentrum</taxon>
    </lineage>
</organism>
<gene>
    <name evidence="2" type="ORF">BECKTUN1418E_GA0071001_10696</name>
    <name evidence="1" type="ORF">BECKTUN1418F_GA0071002_10706</name>
</gene>
<name>A0A450ZP27_9GAMM</name>
<dbReference type="EMBL" id="CAADFY010000070">
    <property type="protein sequence ID" value="VFK55506.1"/>
    <property type="molecule type" value="Genomic_DNA"/>
</dbReference>
<evidence type="ECO:0000313" key="1">
    <source>
        <dbReference type="EMBL" id="VFK55506.1"/>
    </source>
</evidence>
<dbReference type="AlphaFoldDB" id="A0A450ZP27"/>
<evidence type="ECO:0000313" key="2">
    <source>
        <dbReference type="EMBL" id="VFK61640.1"/>
    </source>
</evidence>
<protein>
    <submittedName>
        <fullName evidence="1">Uncharacterized protein</fullName>
    </submittedName>
</protein>
<proteinExistence type="predicted"/>
<reference evidence="1" key="1">
    <citation type="submission" date="2019-02" db="EMBL/GenBank/DDBJ databases">
        <authorList>
            <person name="Gruber-Vodicka R. H."/>
            <person name="Seah K. B. B."/>
        </authorList>
    </citation>
    <scope>NUCLEOTIDE SEQUENCE</scope>
    <source>
        <strain evidence="2">BECK_BY2</strain>
        <strain evidence="1">BECK_BY3</strain>
    </source>
</reference>
<accession>A0A450ZP27</accession>
<dbReference type="EMBL" id="CAADFV010000069">
    <property type="protein sequence ID" value="VFK61640.1"/>
    <property type="molecule type" value="Genomic_DNA"/>
</dbReference>